<dbReference type="PANTHER" id="PTHR19384">
    <property type="entry name" value="NITRIC OXIDE SYNTHASE-RELATED"/>
    <property type="match status" value="1"/>
</dbReference>
<dbReference type="EC" id="1.6.2.4" evidence="2"/>
<protein>
    <recommendedName>
        <fullName evidence="2">NADPH--hemoprotein reductase</fullName>
        <ecNumber evidence="2">1.6.2.4</ecNumber>
    </recommendedName>
</protein>
<dbReference type="InterPro" id="IPR029039">
    <property type="entry name" value="Flavoprotein-like_sf"/>
</dbReference>
<feature type="transmembrane region" description="Helical" evidence="3">
    <location>
        <begin position="164"/>
        <end position="181"/>
    </location>
</feature>
<dbReference type="InterPro" id="IPR017927">
    <property type="entry name" value="FAD-bd_FR_type"/>
</dbReference>
<dbReference type="InterPro" id="IPR008254">
    <property type="entry name" value="Flavodoxin/NO_synth"/>
</dbReference>
<dbReference type="Pfam" id="PF03929">
    <property type="entry name" value="PepSY_TM"/>
    <property type="match status" value="1"/>
</dbReference>
<keyword evidence="3" id="KW-1133">Transmembrane helix</keyword>
<organism evidence="6 7">
    <name type="scientific">Arcticibacterium luteifluviistationis</name>
    <dbReference type="NCBI Taxonomy" id="1784714"/>
    <lineage>
        <taxon>Bacteria</taxon>
        <taxon>Pseudomonadati</taxon>
        <taxon>Bacteroidota</taxon>
        <taxon>Cytophagia</taxon>
        <taxon>Cytophagales</taxon>
        <taxon>Leadbetterellaceae</taxon>
        <taxon>Arcticibacterium</taxon>
    </lineage>
</organism>
<sequence length="707" mass="78524">MAIFSGIFLFIAAGTGIVLSFEPILHPKAVSGADDILLSDLIATLNAVYLEVFSIARDNYGNIKIEAIGEVADGTFYINPFDGSELKNVVGERPVFDFCRDLHRSLFLKQTGRFFVGLASLALLFLAGSGVFLLIKRVGNWKEFFSKIIVLDFYRDNHARFGRLFLIPIVVISLSATWLFIDRFFPSQAAETSEMSYQVISEENHFEKIKLGDLKEVLFPISSDPEEFFELKLYQKTLLLNQENGALVSEVKQPLAAILHDISFQWHTGEGLGIVYAILLLLSSVVTLFFIYSGIKMSWSKFKKRPKNTVSIEEATHVILVGSETGHTFRFASAVQNALLEKGVKAFLCPMNEVTEASQMKHLLVLTSTYGDGDAPSNADAFLKKLEKGLFAEHPFSYTVLGFGSKSYENFCQFAFDTANALKALPFAKEAIKTKTVNDLSISEFLDWLKAWKKATKSELDVDLNKLEPSRNSNTLPFWVVSKTESENILDDTFLLEIALPEEAGNVNSGDLLGVYLPDSNIERYYSIAFIKSLNRIVLSVKRTGLCSNYLGALNTGDEIQAFIKPNESFYPDANASKVLLIGNGTGIAPFLGFVENNKDAEMSLLWGGQTQDSFALYEPLLNDFSGLKACHLAFSREMPKTYVQDVVRQNKVRVASTLKAGGQIMLCGSLKMREGVYENLEQILAEFGLPSVNELIGSGKILSDCY</sequence>
<evidence type="ECO:0000259" key="5">
    <source>
        <dbReference type="PROSITE" id="PS51384"/>
    </source>
</evidence>
<dbReference type="OrthoDB" id="9789468at2"/>
<dbReference type="EMBL" id="CP029480">
    <property type="protein sequence ID" value="AWV99547.1"/>
    <property type="molecule type" value="Genomic_DNA"/>
</dbReference>
<dbReference type="InterPro" id="IPR001094">
    <property type="entry name" value="Flavdoxin-like"/>
</dbReference>
<dbReference type="InterPro" id="IPR017938">
    <property type="entry name" value="Riboflavin_synthase-like_b-brl"/>
</dbReference>
<dbReference type="SUPFAM" id="SSF63380">
    <property type="entry name" value="Riboflavin synthase domain-like"/>
    <property type="match status" value="1"/>
</dbReference>
<keyword evidence="1" id="KW-0285">Flavoprotein</keyword>
<keyword evidence="3" id="KW-0472">Membrane</keyword>
<feature type="transmembrane region" description="Helical" evidence="3">
    <location>
        <begin position="114"/>
        <end position="135"/>
    </location>
</feature>
<feature type="domain" description="FAD-binding FR-type" evidence="5">
    <location>
        <begin position="473"/>
        <end position="573"/>
    </location>
</feature>
<dbReference type="GO" id="GO:0050660">
    <property type="term" value="F:flavin adenine dinucleotide binding"/>
    <property type="evidence" value="ECO:0007669"/>
    <property type="project" value="TreeGrafter"/>
</dbReference>
<dbReference type="PRINTS" id="PR00369">
    <property type="entry name" value="FLAVODOXIN"/>
</dbReference>
<reference evidence="6 7" key="1">
    <citation type="submission" date="2018-05" db="EMBL/GenBank/DDBJ databases">
        <title>Complete genome sequence of Arcticibacterium luteifluviistationis SM1504T, a cytophagaceae bacterium isolated from Arctic surface seawater.</title>
        <authorList>
            <person name="Li Y."/>
            <person name="Qin Q.-L."/>
        </authorList>
    </citation>
    <scope>NUCLEOTIDE SEQUENCE [LARGE SCALE GENOMIC DNA]</scope>
    <source>
        <strain evidence="6 7">SM1504</strain>
    </source>
</reference>
<dbReference type="KEGG" id="als:DJ013_15780"/>
<dbReference type="Pfam" id="PF00258">
    <property type="entry name" value="Flavodoxin_1"/>
    <property type="match status" value="1"/>
</dbReference>
<evidence type="ECO:0000256" key="1">
    <source>
        <dbReference type="ARBA" id="ARBA00022630"/>
    </source>
</evidence>
<accession>A0A2Z4GEK4</accession>
<feature type="domain" description="Flavodoxin-like" evidence="4">
    <location>
        <begin position="317"/>
        <end position="457"/>
    </location>
</feature>
<dbReference type="PANTHER" id="PTHR19384:SF17">
    <property type="entry name" value="NADPH--CYTOCHROME P450 REDUCTASE"/>
    <property type="match status" value="1"/>
</dbReference>
<feature type="transmembrane region" description="Helical" evidence="3">
    <location>
        <begin position="274"/>
        <end position="295"/>
    </location>
</feature>
<dbReference type="Pfam" id="PF00175">
    <property type="entry name" value="NAD_binding_1"/>
    <property type="match status" value="1"/>
</dbReference>
<dbReference type="Gene3D" id="3.40.50.360">
    <property type="match status" value="1"/>
</dbReference>
<evidence type="ECO:0000313" key="6">
    <source>
        <dbReference type="EMBL" id="AWV99547.1"/>
    </source>
</evidence>
<dbReference type="GO" id="GO:0010181">
    <property type="term" value="F:FMN binding"/>
    <property type="evidence" value="ECO:0007669"/>
    <property type="project" value="InterPro"/>
</dbReference>
<dbReference type="GO" id="GO:0005829">
    <property type="term" value="C:cytosol"/>
    <property type="evidence" value="ECO:0007669"/>
    <property type="project" value="TreeGrafter"/>
</dbReference>
<evidence type="ECO:0000259" key="4">
    <source>
        <dbReference type="PROSITE" id="PS50902"/>
    </source>
</evidence>
<dbReference type="Gene3D" id="3.40.50.80">
    <property type="entry name" value="Nucleotide-binding domain of ferredoxin-NADP reductase (FNR) module"/>
    <property type="match status" value="1"/>
</dbReference>
<evidence type="ECO:0000313" key="7">
    <source>
        <dbReference type="Proteomes" id="UP000249873"/>
    </source>
</evidence>
<dbReference type="SUPFAM" id="SSF52218">
    <property type="entry name" value="Flavoproteins"/>
    <property type="match status" value="1"/>
</dbReference>
<dbReference type="Gene3D" id="2.40.30.10">
    <property type="entry name" value="Translation factors"/>
    <property type="match status" value="1"/>
</dbReference>
<gene>
    <name evidence="6" type="ORF">DJ013_15780</name>
</gene>
<keyword evidence="3" id="KW-0812">Transmembrane</keyword>
<proteinExistence type="predicted"/>
<dbReference type="SUPFAM" id="SSF52343">
    <property type="entry name" value="Ferredoxin reductase-like, C-terminal NADP-linked domain"/>
    <property type="match status" value="1"/>
</dbReference>
<dbReference type="PROSITE" id="PS51384">
    <property type="entry name" value="FAD_FR"/>
    <property type="match status" value="1"/>
</dbReference>
<dbReference type="Proteomes" id="UP000249873">
    <property type="component" value="Chromosome"/>
</dbReference>
<evidence type="ECO:0000256" key="3">
    <source>
        <dbReference type="SAM" id="Phobius"/>
    </source>
</evidence>
<dbReference type="PROSITE" id="PS50902">
    <property type="entry name" value="FLAVODOXIN_LIKE"/>
    <property type="match status" value="1"/>
</dbReference>
<dbReference type="InterPro" id="IPR005625">
    <property type="entry name" value="PepSY-ass_TM"/>
</dbReference>
<keyword evidence="7" id="KW-1185">Reference proteome</keyword>
<dbReference type="InterPro" id="IPR001433">
    <property type="entry name" value="OxRdtase_FAD/NAD-bd"/>
</dbReference>
<evidence type="ECO:0000256" key="2">
    <source>
        <dbReference type="ARBA" id="ARBA00023797"/>
    </source>
</evidence>
<dbReference type="AlphaFoldDB" id="A0A2Z4GEK4"/>
<dbReference type="GO" id="GO:0003958">
    <property type="term" value="F:NADPH-hemoprotein reductase activity"/>
    <property type="evidence" value="ECO:0007669"/>
    <property type="project" value="UniProtKB-EC"/>
</dbReference>
<dbReference type="InterPro" id="IPR039261">
    <property type="entry name" value="FNR_nucleotide-bd"/>
</dbReference>
<name>A0A2Z4GEK4_9BACT</name>